<dbReference type="STRING" id="1169540.A0A0G4F6R7"/>
<dbReference type="VEuPathDB" id="CryptoDB:Vbra_21218"/>
<proteinExistence type="inferred from homology"/>
<dbReference type="OrthoDB" id="409272at2759"/>
<evidence type="ECO:0000256" key="1">
    <source>
        <dbReference type="ARBA" id="ARBA00010365"/>
    </source>
</evidence>
<feature type="compositionally biased region" description="Polar residues" evidence="2">
    <location>
        <begin position="305"/>
        <end position="318"/>
    </location>
</feature>
<feature type="compositionally biased region" description="Polar residues" evidence="2">
    <location>
        <begin position="260"/>
        <end position="270"/>
    </location>
</feature>
<feature type="compositionally biased region" description="Basic and acidic residues" evidence="2">
    <location>
        <begin position="352"/>
        <end position="365"/>
    </location>
</feature>
<accession>A0A0G4F6R7</accession>
<evidence type="ECO:0000313" key="4">
    <source>
        <dbReference type="EMBL" id="CEM07818.1"/>
    </source>
</evidence>
<dbReference type="InterPro" id="IPR006757">
    <property type="entry name" value="OGF_rcpt"/>
</dbReference>
<dbReference type="InParanoid" id="A0A0G4F6R7"/>
<feature type="region of interest" description="Disordered" evidence="2">
    <location>
        <begin position="260"/>
        <end position="389"/>
    </location>
</feature>
<keyword evidence="5" id="KW-1185">Reference proteome</keyword>
<dbReference type="EMBL" id="CDMY01000378">
    <property type="protein sequence ID" value="CEM07818.1"/>
    <property type="molecule type" value="Genomic_DNA"/>
</dbReference>
<protein>
    <recommendedName>
        <fullName evidence="3">Opioid growth factor receptor (OGFr) conserved domain-containing protein</fullName>
    </recommendedName>
</protein>
<feature type="compositionally biased region" description="Basic and acidic residues" evidence="2">
    <location>
        <begin position="289"/>
        <end position="303"/>
    </location>
</feature>
<comment type="similarity">
    <text evidence="1">Belongs to the opioid growth factor receptor family.</text>
</comment>
<evidence type="ECO:0000313" key="5">
    <source>
        <dbReference type="Proteomes" id="UP000041254"/>
    </source>
</evidence>
<evidence type="ECO:0000259" key="3">
    <source>
        <dbReference type="Pfam" id="PF04664"/>
    </source>
</evidence>
<dbReference type="GO" id="GO:0140625">
    <property type="term" value="F:opioid growth factor receptor activity"/>
    <property type="evidence" value="ECO:0007669"/>
    <property type="project" value="InterPro"/>
</dbReference>
<dbReference type="AlphaFoldDB" id="A0A0G4F6R7"/>
<dbReference type="PANTHER" id="PTHR14015">
    <property type="entry name" value="OPIOID GROWTH FACTOR RECEPTOR OGFR ZETA-TYPE OPIOID RECEPTOR"/>
    <property type="match status" value="1"/>
</dbReference>
<name>A0A0G4F6R7_VITBC</name>
<dbReference type="InterPro" id="IPR039574">
    <property type="entry name" value="OGFr"/>
</dbReference>
<dbReference type="Proteomes" id="UP000041254">
    <property type="component" value="Unassembled WGS sequence"/>
</dbReference>
<dbReference type="GO" id="GO:0016020">
    <property type="term" value="C:membrane"/>
    <property type="evidence" value="ECO:0007669"/>
    <property type="project" value="InterPro"/>
</dbReference>
<gene>
    <name evidence="4" type="ORF">Vbra_21218</name>
</gene>
<dbReference type="PANTHER" id="PTHR14015:SF2">
    <property type="entry name" value="OPIOID GROWTH FACTOR RECEPTOR (OGFR) CONSERVED DOMAIN-CONTAINING PROTEIN"/>
    <property type="match status" value="1"/>
</dbReference>
<organism evidence="4 5">
    <name type="scientific">Vitrella brassicaformis (strain CCMP3155)</name>
    <dbReference type="NCBI Taxonomy" id="1169540"/>
    <lineage>
        <taxon>Eukaryota</taxon>
        <taxon>Sar</taxon>
        <taxon>Alveolata</taxon>
        <taxon>Colpodellida</taxon>
        <taxon>Vitrellaceae</taxon>
        <taxon>Vitrella</taxon>
    </lineage>
</organism>
<sequence length="718" mass="80192">MYTPDPYAGHHWRKVYDSASAAGRAAAGRWHTSSGTNLSFYCNNHPVSFGGRYRTIDDIHKWGFGDYAELEDNHSWIQWLFPSYFQSSFNSDARPLTREEAGACRQDREVARRVVKSYKLWLDFLGMYLVDERTGQVGRNTNGNFNNRYRDAFLHFPHNHLRIRRVLASLSVLGFRRYVRPFVAHLENEIEWHKSPYRQYLRPSCIAGTSGSYGGLSSSSLRQWREAADDAHGVFQATRASPDELNDTSIFLRDLDAQNNSHYQPSTQAQPRPLFDRRASSRPTAHHPGLHDEMHEGARKRGGESMQTGPIQPTSREGGQTKRSKVDMADDWPPRLWPPTHLHLRPATRQNAADKKEQQDQKEQQDLIGLTSDAKWEGNGAADDRTDGKDVVVRVGEQQERHLSSRNSSASATALPKRLVVISGDDSVFRGNQFNIIASEIKDVLVRNPELSIVLVIGFSDIQRHTRPRASILQAMAQEITRIFLNAVCIASDEDEESESGVPGDLTDGSVIPAIKKYFGDICVIPGGGPADEDGIFEIAYPTNDLMADGHVTKEGLQRVLECAKSQRRLVSVLPVGKPMRGQPYPSAPWSAMECPHKAGAILAGALGGELLVTRQQGSIENDRRERVTQLDLEDIREDGARHRLRGQFSSKTESDFVAMLGLHMRPSSSGMGGGCPRIKRVTVLRSLKNPIATAFNFPDRAGTVIESRLSRLARGLL</sequence>
<dbReference type="Pfam" id="PF04664">
    <property type="entry name" value="OGFr_N"/>
    <property type="match status" value="1"/>
</dbReference>
<evidence type="ECO:0000256" key="2">
    <source>
        <dbReference type="SAM" id="MobiDB-lite"/>
    </source>
</evidence>
<reference evidence="4 5" key="1">
    <citation type="submission" date="2014-11" db="EMBL/GenBank/DDBJ databases">
        <authorList>
            <person name="Zhu J."/>
            <person name="Qi W."/>
            <person name="Song R."/>
        </authorList>
    </citation>
    <scope>NUCLEOTIDE SEQUENCE [LARGE SCALE GENOMIC DNA]</scope>
</reference>
<feature type="domain" description="Opioid growth factor receptor (OGFr) conserved" evidence="3">
    <location>
        <begin position="35"/>
        <end position="186"/>
    </location>
</feature>